<dbReference type="GO" id="GO:0045182">
    <property type="term" value="F:translation regulator activity"/>
    <property type="evidence" value="ECO:0007669"/>
    <property type="project" value="InterPro"/>
</dbReference>
<dbReference type="GeneID" id="80920415"/>
<comment type="function">
    <text evidence="1 7">Required for translation of the mitochondrial OLI1 transcript encoding subunit 9 of mitochondrial ATP synthase.</text>
</comment>
<dbReference type="AlphaFoldDB" id="A0AA35ISA6"/>
<accession>A0AA35ISA6</accession>
<comment type="subcellular location">
    <subcellularLocation>
        <location evidence="2 7">Mitochondrion</location>
    </subcellularLocation>
</comment>
<evidence type="ECO:0000313" key="9">
    <source>
        <dbReference type="Proteomes" id="UP001161438"/>
    </source>
</evidence>
<reference evidence="8" key="1">
    <citation type="submission" date="2022-10" db="EMBL/GenBank/DDBJ databases">
        <authorList>
            <person name="Byrne P K."/>
        </authorList>
    </citation>
    <scope>NUCLEOTIDE SEQUENCE</scope>
    <source>
        <strain evidence="8">IFO1815</strain>
    </source>
</reference>
<dbReference type="InterPro" id="IPR031467">
    <property type="entry name" value="Aep1"/>
</dbReference>
<evidence type="ECO:0000256" key="3">
    <source>
        <dbReference type="ARBA" id="ARBA00008176"/>
    </source>
</evidence>
<evidence type="ECO:0000256" key="1">
    <source>
        <dbReference type="ARBA" id="ARBA00003960"/>
    </source>
</evidence>
<dbReference type="Pfam" id="PF17049">
    <property type="entry name" value="AEP1"/>
    <property type="match status" value="1"/>
</dbReference>
<keyword evidence="9" id="KW-1185">Reference proteome</keyword>
<evidence type="ECO:0000256" key="2">
    <source>
        <dbReference type="ARBA" id="ARBA00004173"/>
    </source>
</evidence>
<dbReference type="Proteomes" id="UP001161438">
    <property type="component" value="Chromosome 13"/>
</dbReference>
<comment type="similarity">
    <text evidence="3 7">Belongs to the AEP1 family.</text>
</comment>
<keyword evidence="4 7" id="KW-0810">Translation regulation</keyword>
<dbReference type="RefSeq" id="XP_056078661.1">
    <property type="nucleotide sequence ID" value="XM_056224777.1"/>
</dbReference>
<proteinExistence type="inferred from homology"/>
<keyword evidence="6 7" id="KW-0496">Mitochondrion</keyword>
<evidence type="ECO:0000256" key="7">
    <source>
        <dbReference type="RuleBase" id="RU362136"/>
    </source>
</evidence>
<evidence type="ECO:0000256" key="5">
    <source>
        <dbReference type="ARBA" id="ARBA00022946"/>
    </source>
</evidence>
<organism evidence="8 9">
    <name type="scientific">Saccharomyces mikatae IFO 1815</name>
    <dbReference type="NCBI Taxonomy" id="226126"/>
    <lineage>
        <taxon>Eukaryota</taxon>
        <taxon>Fungi</taxon>
        <taxon>Dikarya</taxon>
        <taxon>Ascomycota</taxon>
        <taxon>Saccharomycotina</taxon>
        <taxon>Saccharomycetes</taxon>
        <taxon>Saccharomycetales</taxon>
        <taxon>Saccharomycetaceae</taxon>
        <taxon>Saccharomyces</taxon>
    </lineage>
</organism>
<evidence type="ECO:0000313" key="8">
    <source>
        <dbReference type="EMBL" id="CAI4035541.1"/>
    </source>
</evidence>
<gene>
    <name evidence="8" type="primary">SMKI13G1900</name>
    <name evidence="8" type="ORF">SMKI_13G1900</name>
</gene>
<evidence type="ECO:0000256" key="6">
    <source>
        <dbReference type="ARBA" id="ARBA00023128"/>
    </source>
</evidence>
<protein>
    <recommendedName>
        <fullName evidence="7">ATPase expression protein 1</fullName>
    </recommendedName>
</protein>
<sequence>MQFRKWYPAVKRTSLLVDGKKVIKHADSVPHPEEIIHPFYRPSAIEQFTICATEYNPSLLDGKKIVPSLIKHPENLNTILVDSKLKFDDIRGVNKWLMKFIAHRKQQQNMVLKPSKKNTKFFNVSHLSSADIDRLSALEDEVANIKDLDDLQSTVDSLNSKLEKIFNPDGRQTKMFCEDILVHLIKRHGNSIEKLILLIKLTETQLYARLDQIKTVDNILYHMLCKMETDNNMLYSTNLTSAIEALLAAINNRFFPKRCEDSLHPIVIEQLLSFFIKTGNLDESKNFLGHLIKKGVLPDTAIISRYLEEVDLHFGKSAKFFDIKSKFAFVADLAPIIQHHASTTLFKFLVPMCRHFDELYSLLIIIQKSNSSKKAIDGALPILIEKVLTFTKDPLVNSANLCTILNSVTPIYEQDMPSEFVEKFILSFALQGNYTMMADIIDTYKFELNHKRQMKIIKALNKSERNHIVKNAGAIGYNKNFREYFTESYLTCAERKASCP</sequence>
<evidence type="ECO:0000256" key="4">
    <source>
        <dbReference type="ARBA" id="ARBA00022845"/>
    </source>
</evidence>
<dbReference type="EMBL" id="OX365769">
    <property type="protein sequence ID" value="CAI4035541.1"/>
    <property type="molecule type" value="Genomic_DNA"/>
</dbReference>
<name>A0AA35ISA6_SACMI</name>
<keyword evidence="5 7" id="KW-0809">Transit peptide</keyword>
<dbReference type="GO" id="GO:0005739">
    <property type="term" value="C:mitochondrion"/>
    <property type="evidence" value="ECO:0007669"/>
    <property type="project" value="UniProtKB-SubCell"/>
</dbReference>